<dbReference type="AlphaFoldDB" id="A0A0D0Q670"/>
<reference evidence="1 2" key="1">
    <citation type="submission" date="2015-02" db="EMBL/GenBank/DDBJ databases">
        <title>Draft genome sequence of Kitasatospora griseola MF730-N6, a bafilomycin, terpentecin and satosporin producer.</title>
        <authorList>
            <person name="Arens J.C."/>
            <person name="Haltli B."/>
            <person name="Kerr R.G."/>
        </authorList>
    </citation>
    <scope>NUCLEOTIDE SEQUENCE [LARGE SCALE GENOMIC DNA]</scope>
    <source>
        <strain evidence="1 2">MF730-N6</strain>
    </source>
</reference>
<accession>A0A0D0Q670</accession>
<dbReference type="EMBL" id="JXZB01000001">
    <property type="protein sequence ID" value="KIQ66603.1"/>
    <property type="molecule type" value="Genomic_DNA"/>
</dbReference>
<protein>
    <submittedName>
        <fullName evidence="1">Uncharacterized protein</fullName>
    </submittedName>
</protein>
<evidence type="ECO:0000313" key="2">
    <source>
        <dbReference type="Proteomes" id="UP000032066"/>
    </source>
</evidence>
<keyword evidence="2" id="KW-1185">Reference proteome</keyword>
<dbReference type="OrthoDB" id="3386754at2"/>
<name>A0A0D0Q670_KITGR</name>
<organism evidence="1 2">
    <name type="scientific">Kitasatospora griseola</name>
    <name type="common">Streptomyces griseolosporeus</name>
    <dbReference type="NCBI Taxonomy" id="2064"/>
    <lineage>
        <taxon>Bacteria</taxon>
        <taxon>Bacillati</taxon>
        <taxon>Actinomycetota</taxon>
        <taxon>Actinomycetes</taxon>
        <taxon>Kitasatosporales</taxon>
        <taxon>Streptomycetaceae</taxon>
        <taxon>Kitasatospora</taxon>
    </lineage>
</organism>
<dbReference type="PATRIC" id="fig|2064.6.peg.782"/>
<proteinExistence type="predicted"/>
<gene>
    <name evidence="1" type="ORF">TR51_03480</name>
</gene>
<sequence length="151" mass="16511">MVTRFHRFGELVDAQWVLHWPGGERELVPSNEHPMFAVLHLKPGQVKRLLDGRRTEPASKPVFAPDDLPHGDDVPASLAPYLPADAAWVLAPELDEVLVRARGTAAVQYDPASDTVLVFCINPDDPDEVQTMVDTGGRTSLVTPSPFVPPS</sequence>
<comment type="caution">
    <text evidence="1">The sequence shown here is derived from an EMBL/GenBank/DDBJ whole genome shotgun (WGS) entry which is preliminary data.</text>
</comment>
<evidence type="ECO:0000313" key="1">
    <source>
        <dbReference type="EMBL" id="KIQ66603.1"/>
    </source>
</evidence>
<dbReference type="RefSeq" id="WP_043907896.1">
    <property type="nucleotide sequence ID" value="NZ_JXZB01000001.1"/>
</dbReference>
<dbReference type="Proteomes" id="UP000032066">
    <property type="component" value="Unassembled WGS sequence"/>
</dbReference>